<reference evidence="1" key="1">
    <citation type="journal article" date="2019" name="bioRxiv">
        <title>The Genome of the Zebra Mussel, Dreissena polymorpha: A Resource for Invasive Species Research.</title>
        <authorList>
            <person name="McCartney M.A."/>
            <person name="Auch B."/>
            <person name="Kono T."/>
            <person name="Mallez S."/>
            <person name="Zhang Y."/>
            <person name="Obille A."/>
            <person name="Becker A."/>
            <person name="Abrahante J.E."/>
            <person name="Garbe J."/>
            <person name="Badalamenti J.P."/>
            <person name="Herman A."/>
            <person name="Mangelson H."/>
            <person name="Liachko I."/>
            <person name="Sullivan S."/>
            <person name="Sone E.D."/>
            <person name="Koren S."/>
            <person name="Silverstein K.A.T."/>
            <person name="Beckman K.B."/>
            <person name="Gohl D.M."/>
        </authorList>
    </citation>
    <scope>NUCLEOTIDE SEQUENCE</scope>
    <source>
        <strain evidence="1">Duluth1</strain>
        <tissue evidence="1">Whole animal</tissue>
    </source>
</reference>
<gene>
    <name evidence="1" type="ORF">DPMN_055432</name>
</gene>
<comment type="caution">
    <text evidence="1">The sequence shown here is derived from an EMBL/GenBank/DDBJ whole genome shotgun (WGS) entry which is preliminary data.</text>
</comment>
<name>A0A9D4HSL7_DREPO</name>
<sequence>MHDVIVELRFERAINIKQRDRLVIFNKMRMADWTKNVTSRVVRRLTAPSLNKAPPRSSKFHKDCTINVTSKVLTSFDFELEKTINVASSVIKANVDDGQKAITKAHHEQVVLS</sequence>
<protein>
    <submittedName>
        <fullName evidence="1">Uncharacterized protein</fullName>
    </submittedName>
</protein>
<proteinExistence type="predicted"/>
<dbReference type="EMBL" id="JAIWYP010000012">
    <property type="protein sequence ID" value="KAH3729461.1"/>
    <property type="molecule type" value="Genomic_DNA"/>
</dbReference>
<reference evidence="1" key="2">
    <citation type="submission" date="2020-11" db="EMBL/GenBank/DDBJ databases">
        <authorList>
            <person name="McCartney M.A."/>
            <person name="Auch B."/>
            <person name="Kono T."/>
            <person name="Mallez S."/>
            <person name="Becker A."/>
            <person name="Gohl D.M."/>
            <person name="Silverstein K.A.T."/>
            <person name="Koren S."/>
            <person name="Bechman K.B."/>
            <person name="Herman A."/>
            <person name="Abrahante J.E."/>
            <person name="Garbe J."/>
        </authorList>
    </citation>
    <scope>NUCLEOTIDE SEQUENCE</scope>
    <source>
        <strain evidence="1">Duluth1</strain>
        <tissue evidence="1">Whole animal</tissue>
    </source>
</reference>
<dbReference type="Proteomes" id="UP000828390">
    <property type="component" value="Unassembled WGS sequence"/>
</dbReference>
<evidence type="ECO:0000313" key="1">
    <source>
        <dbReference type="EMBL" id="KAH3729461.1"/>
    </source>
</evidence>
<evidence type="ECO:0000313" key="2">
    <source>
        <dbReference type="Proteomes" id="UP000828390"/>
    </source>
</evidence>
<accession>A0A9D4HSL7</accession>
<keyword evidence="2" id="KW-1185">Reference proteome</keyword>
<dbReference type="AlphaFoldDB" id="A0A9D4HSL7"/>
<organism evidence="1 2">
    <name type="scientific">Dreissena polymorpha</name>
    <name type="common">Zebra mussel</name>
    <name type="synonym">Mytilus polymorpha</name>
    <dbReference type="NCBI Taxonomy" id="45954"/>
    <lineage>
        <taxon>Eukaryota</taxon>
        <taxon>Metazoa</taxon>
        <taxon>Spiralia</taxon>
        <taxon>Lophotrochozoa</taxon>
        <taxon>Mollusca</taxon>
        <taxon>Bivalvia</taxon>
        <taxon>Autobranchia</taxon>
        <taxon>Heteroconchia</taxon>
        <taxon>Euheterodonta</taxon>
        <taxon>Imparidentia</taxon>
        <taxon>Neoheterodontei</taxon>
        <taxon>Myida</taxon>
        <taxon>Dreissenoidea</taxon>
        <taxon>Dreissenidae</taxon>
        <taxon>Dreissena</taxon>
    </lineage>
</organism>